<dbReference type="RefSeq" id="WP_148754724.1">
    <property type="nucleotide sequence ID" value="NZ_VSSR01000059.1"/>
</dbReference>
<proteinExistence type="predicted"/>
<evidence type="ECO:0000313" key="1">
    <source>
        <dbReference type="EMBL" id="TYL76760.1"/>
    </source>
</evidence>
<dbReference type="EMBL" id="VSSR01000059">
    <property type="protein sequence ID" value="TYL76760.1"/>
    <property type="molecule type" value="Genomic_DNA"/>
</dbReference>
<gene>
    <name evidence="1" type="ORF">FXB38_30695</name>
</gene>
<dbReference type="AlphaFoldDB" id="A0A5S4WBZ6"/>
<dbReference type="Proteomes" id="UP000324853">
    <property type="component" value="Unassembled WGS sequence"/>
</dbReference>
<keyword evidence="2" id="KW-1185">Reference proteome</keyword>
<accession>A0A5S4WBZ6</accession>
<protein>
    <submittedName>
        <fullName evidence="1">Uncharacterized protein</fullName>
    </submittedName>
</protein>
<sequence>MGMDVYGRSPKSPEGEYFRNNLWWWRPLAQYICEVAPEIAKNCEYWQSNQGDGLNDEDSLALACVLQKQIDSGQTAAWVEHHDSAQEDPEWSYFASVDNVQNFVVFLRECGGFAIC</sequence>
<dbReference type="OrthoDB" id="5115648at2"/>
<evidence type="ECO:0000313" key="2">
    <source>
        <dbReference type="Proteomes" id="UP000324853"/>
    </source>
</evidence>
<comment type="caution">
    <text evidence="1">The sequence shown here is derived from an EMBL/GenBank/DDBJ whole genome shotgun (WGS) entry which is preliminary data.</text>
</comment>
<reference evidence="1 2" key="1">
    <citation type="submission" date="2019-08" db="EMBL/GenBank/DDBJ databases">
        <title>Bradyrhizobium hipponensis sp. nov., a rhizobium isolated from a Lupinus angustifolius root nodule in Tunisia.</title>
        <authorList>
            <person name="Off K."/>
            <person name="Rejili M."/>
            <person name="Mars M."/>
            <person name="Brachmann A."/>
            <person name="Marin M."/>
        </authorList>
    </citation>
    <scope>NUCLEOTIDE SEQUENCE [LARGE SCALE GENOMIC DNA]</scope>
    <source>
        <strain evidence="1 2">CTAW11</strain>
    </source>
</reference>
<organism evidence="1 2">
    <name type="scientific">Bradyrhizobium cytisi</name>
    <dbReference type="NCBI Taxonomy" id="515489"/>
    <lineage>
        <taxon>Bacteria</taxon>
        <taxon>Pseudomonadati</taxon>
        <taxon>Pseudomonadota</taxon>
        <taxon>Alphaproteobacteria</taxon>
        <taxon>Hyphomicrobiales</taxon>
        <taxon>Nitrobacteraceae</taxon>
        <taxon>Bradyrhizobium</taxon>
    </lineage>
</organism>
<name>A0A5S4WBZ6_9BRAD</name>